<dbReference type="EMBL" id="MTKT01003389">
    <property type="protein sequence ID" value="OWM75261.1"/>
    <property type="molecule type" value="Genomic_DNA"/>
</dbReference>
<gene>
    <name evidence="2" type="ORF">CDL15_Pgr023782</name>
</gene>
<comment type="caution">
    <text evidence="2">The sequence shown here is derived from an EMBL/GenBank/DDBJ whole genome shotgun (WGS) entry which is preliminary data.</text>
</comment>
<evidence type="ECO:0000313" key="2">
    <source>
        <dbReference type="EMBL" id="OWM75261.1"/>
    </source>
</evidence>
<name>A0A218WSR5_PUNGR</name>
<accession>A0A218WSR5</accession>
<feature type="region of interest" description="Disordered" evidence="1">
    <location>
        <begin position="76"/>
        <end position="101"/>
    </location>
</feature>
<protein>
    <submittedName>
        <fullName evidence="2">Uncharacterized protein</fullName>
    </submittedName>
</protein>
<sequence>MSGIWLCGSLLKGGCDPFWSYAKTKRKEKAWGNALPQAKRIHKFTPAHPILAHRLPTRGLPTEARDTIHRPAIRGKYAGTDYSPSGNLRQIGGHEDMNNGRRARSLRKAEESHQKNERTRNLENDGTGTVALFITESPKYRKVPNMGLQKSLSVPK</sequence>
<evidence type="ECO:0000256" key="1">
    <source>
        <dbReference type="SAM" id="MobiDB-lite"/>
    </source>
</evidence>
<reference evidence="3" key="1">
    <citation type="journal article" date="2017" name="Plant J.">
        <title>The pomegranate (Punica granatum L.) genome and the genomics of punicalagin biosynthesis.</title>
        <authorList>
            <person name="Qin G."/>
            <person name="Xu C."/>
            <person name="Ming R."/>
            <person name="Tang H."/>
            <person name="Guyot R."/>
            <person name="Kramer E.M."/>
            <person name="Hu Y."/>
            <person name="Yi X."/>
            <person name="Qi Y."/>
            <person name="Xu X."/>
            <person name="Gao Z."/>
            <person name="Pan H."/>
            <person name="Jian J."/>
            <person name="Tian Y."/>
            <person name="Yue Z."/>
            <person name="Xu Y."/>
        </authorList>
    </citation>
    <scope>NUCLEOTIDE SEQUENCE [LARGE SCALE GENOMIC DNA]</scope>
    <source>
        <strain evidence="3">cv. Dabenzi</strain>
    </source>
</reference>
<proteinExistence type="predicted"/>
<dbReference type="AlphaFoldDB" id="A0A218WSR5"/>
<dbReference type="Proteomes" id="UP000197138">
    <property type="component" value="Unassembled WGS sequence"/>
</dbReference>
<evidence type="ECO:0000313" key="3">
    <source>
        <dbReference type="Proteomes" id="UP000197138"/>
    </source>
</evidence>
<organism evidence="2 3">
    <name type="scientific">Punica granatum</name>
    <name type="common">Pomegranate</name>
    <dbReference type="NCBI Taxonomy" id="22663"/>
    <lineage>
        <taxon>Eukaryota</taxon>
        <taxon>Viridiplantae</taxon>
        <taxon>Streptophyta</taxon>
        <taxon>Embryophyta</taxon>
        <taxon>Tracheophyta</taxon>
        <taxon>Spermatophyta</taxon>
        <taxon>Magnoliopsida</taxon>
        <taxon>eudicotyledons</taxon>
        <taxon>Gunneridae</taxon>
        <taxon>Pentapetalae</taxon>
        <taxon>rosids</taxon>
        <taxon>malvids</taxon>
        <taxon>Myrtales</taxon>
        <taxon>Lythraceae</taxon>
        <taxon>Punica</taxon>
    </lineage>
</organism>